<accession>A0A6A1VJA3</accession>
<dbReference type="PANTHER" id="PTHR31170">
    <property type="entry name" value="BNAC04G53230D PROTEIN"/>
    <property type="match status" value="1"/>
</dbReference>
<dbReference type="PANTHER" id="PTHR31170:SF25">
    <property type="entry name" value="BNAA09G04570D PROTEIN"/>
    <property type="match status" value="1"/>
</dbReference>
<reference evidence="2 3" key="1">
    <citation type="journal article" date="2019" name="Plant Biotechnol. J.">
        <title>The red bayberry genome and genetic basis of sex determination.</title>
        <authorList>
            <person name="Jia H.M."/>
            <person name="Jia H.J."/>
            <person name="Cai Q.L."/>
            <person name="Wang Y."/>
            <person name="Zhao H.B."/>
            <person name="Yang W.F."/>
            <person name="Wang G.Y."/>
            <person name="Li Y.H."/>
            <person name="Zhan D.L."/>
            <person name="Shen Y.T."/>
            <person name="Niu Q.F."/>
            <person name="Chang L."/>
            <person name="Qiu J."/>
            <person name="Zhao L."/>
            <person name="Xie H.B."/>
            <person name="Fu W.Y."/>
            <person name="Jin J."/>
            <person name="Li X.W."/>
            <person name="Jiao Y."/>
            <person name="Zhou C.C."/>
            <person name="Tu T."/>
            <person name="Chai C.Y."/>
            <person name="Gao J.L."/>
            <person name="Fan L.J."/>
            <person name="van de Weg E."/>
            <person name="Wang J.Y."/>
            <person name="Gao Z.S."/>
        </authorList>
    </citation>
    <scope>NUCLEOTIDE SEQUENCE [LARGE SCALE GENOMIC DNA]</scope>
    <source>
        <tissue evidence="2">Leaves</tissue>
    </source>
</reference>
<protein>
    <submittedName>
        <fullName evidence="2">Uncharacterized protein</fullName>
    </submittedName>
</protein>
<feature type="compositionally biased region" description="Basic and acidic residues" evidence="1">
    <location>
        <begin position="40"/>
        <end position="49"/>
    </location>
</feature>
<evidence type="ECO:0000313" key="2">
    <source>
        <dbReference type="EMBL" id="KAB1212685.1"/>
    </source>
</evidence>
<name>A0A6A1VJA3_9ROSI</name>
<comment type="caution">
    <text evidence="2">The sequence shown here is derived from an EMBL/GenBank/DDBJ whole genome shotgun (WGS) entry which is preliminary data.</text>
</comment>
<keyword evidence="3" id="KW-1185">Reference proteome</keyword>
<feature type="region of interest" description="Disordered" evidence="1">
    <location>
        <begin position="1"/>
        <end position="65"/>
    </location>
</feature>
<gene>
    <name evidence="2" type="ORF">CJ030_MR5G009727</name>
</gene>
<organism evidence="2 3">
    <name type="scientific">Morella rubra</name>
    <name type="common">Chinese bayberry</name>
    <dbReference type="NCBI Taxonomy" id="262757"/>
    <lineage>
        <taxon>Eukaryota</taxon>
        <taxon>Viridiplantae</taxon>
        <taxon>Streptophyta</taxon>
        <taxon>Embryophyta</taxon>
        <taxon>Tracheophyta</taxon>
        <taxon>Spermatophyta</taxon>
        <taxon>Magnoliopsida</taxon>
        <taxon>eudicotyledons</taxon>
        <taxon>Gunneridae</taxon>
        <taxon>Pentapetalae</taxon>
        <taxon>rosids</taxon>
        <taxon>fabids</taxon>
        <taxon>Fagales</taxon>
        <taxon>Myricaceae</taxon>
        <taxon>Morella</taxon>
    </lineage>
</organism>
<dbReference type="AlphaFoldDB" id="A0A6A1VJA3"/>
<dbReference type="OrthoDB" id="591587at2759"/>
<feature type="compositionally biased region" description="Polar residues" evidence="1">
    <location>
        <begin position="1"/>
        <end position="10"/>
    </location>
</feature>
<dbReference type="InterPro" id="IPR004158">
    <property type="entry name" value="DUF247_pln"/>
</dbReference>
<evidence type="ECO:0000313" key="3">
    <source>
        <dbReference type="Proteomes" id="UP000516437"/>
    </source>
</evidence>
<dbReference type="Pfam" id="PF03140">
    <property type="entry name" value="DUF247"/>
    <property type="match status" value="2"/>
</dbReference>
<dbReference type="EMBL" id="RXIC02000023">
    <property type="protein sequence ID" value="KAB1212685.1"/>
    <property type="molecule type" value="Genomic_DNA"/>
</dbReference>
<feature type="compositionally biased region" description="Low complexity" evidence="1">
    <location>
        <begin position="16"/>
        <end position="25"/>
    </location>
</feature>
<proteinExistence type="predicted"/>
<sequence length="288" mass="32914">MPASTASSELWDQIDDQQQLQVQRQGPSEDDESRTTGGQSHRELDESQIKRNSSGDSRKEGNEKACNPQVVDLALYRGVEHLQERARACYKEAIPRNGTEPIPEPERLEFIERMNLNGSFVIEMLLCSNEGFEKNGYNEDDPVILNAMLNSIQQPMIKMENQIPLCPGCNYGISPRPQNQDRLLFLDIKFKKGISRTLQIPHLEINDGTKSLRLNLIAIEQRRPGRSHPFTSYVNLIRSPEDVALLRTHGIIEHRIGSDDEVIKLLHSLSKEVGYYQESCYLKNCRRK</sequence>
<dbReference type="Proteomes" id="UP000516437">
    <property type="component" value="Chromosome 5"/>
</dbReference>
<evidence type="ECO:0000256" key="1">
    <source>
        <dbReference type="SAM" id="MobiDB-lite"/>
    </source>
</evidence>